<accession>A0ABT7HQY8</accession>
<evidence type="ECO:0000256" key="5">
    <source>
        <dbReference type="ARBA" id="ARBA00023004"/>
    </source>
</evidence>
<dbReference type="InterPro" id="IPR048327">
    <property type="entry name" value="Dyp_perox_N"/>
</dbReference>
<dbReference type="Pfam" id="PF20628">
    <property type="entry name" value="Dyp_perox_C"/>
    <property type="match status" value="1"/>
</dbReference>
<dbReference type="NCBIfam" id="TIGR01413">
    <property type="entry name" value="Dyp_perox_fam"/>
    <property type="match status" value="1"/>
</dbReference>
<keyword evidence="2 9" id="KW-0575">Peroxidase</keyword>
<sequence length="310" mass="34368">MQINSQEVTQAPGNNTVFQTWLLNSDENTYKNGFERLCALVINLNKTAKVRFGAEANVNCTIAIGYNAWLKLGLPKPLPKELVNFKAIKGDKHEAVSTSGDIHVHIRALNAADCFDMAQNIKSELFKFAELTDETQGFKYHDGRAIIGFVDGTENPSGKDRDYFAKVGDEDANFKGGSYVFTQKYKHKMEEWNAVGVSEQEKVIGRTKADDIEMSENEKPSNSHSAAANVGDDKKVVRGNMPFTQGGMVGTYFIAYASTFSTVEAMLNKMFIGEPRGNSDRLLDFSTPITGALYFAPTFDMLSDYRAKQS</sequence>
<feature type="domain" description="Dyp-type peroxidase N-terminal" evidence="7">
    <location>
        <begin position="25"/>
        <end position="139"/>
    </location>
</feature>
<dbReference type="PANTHER" id="PTHR30521:SF0">
    <property type="entry name" value="DYP-TYPE PEROXIDASE FAMILY PROTEIN"/>
    <property type="match status" value="1"/>
</dbReference>
<comment type="cofactor">
    <cofactor evidence="1">
        <name>heme b</name>
        <dbReference type="ChEBI" id="CHEBI:60344"/>
    </cofactor>
</comment>
<dbReference type="PANTHER" id="PTHR30521">
    <property type="entry name" value="DEFERROCHELATASE/PEROXIDASE"/>
    <property type="match status" value="1"/>
</dbReference>
<protein>
    <submittedName>
        <fullName evidence="9">Dyp-type peroxidase</fullName>
    </submittedName>
</protein>
<name>A0ABT7HQY8_9BACT</name>
<evidence type="ECO:0000313" key="9">
    <source>
        <dbReference type="EMBL" id="MDL0089331.1"/>
    </source>
</evidence>
<dbReference type="EMBL" id="JANURM010000010">
    <property type="protein sequence ID" value="MDL0089331.1"/>
    <property type="molecule type" value="Genomic_DNA"/>
</dbReference>
<keyword evidence="3" id="KW-0479">Metal-binding</keyword>
<evidence type="ECO:0000259" key="8">
    <source>
        <dbReference type="Pfam" id="PF20628"/>
    </source>
</evidence>
<dbReference type="PROSITE" id="PS51404">
    <property type="entry name" value="DYP_PEROXIDASE"/>
    <property type="match status" value="1"/>
</dbReference>
<dbReference type="Proteomes" id="UP001173801">
    <property type="component" value="Unassembled WGS sequence"/>
</dbReference>
<keyword evidence="10" id="KW-1185">Reference proteome</keyword>
<keyword evidence="4" id="KW-0560">Oxidoreductase</keyword>
<reference evidence="9" key="1">
    <citation type="submission" date="2022-08" db="EMBL/GenBank/DDBJ databases">
        <authorList>
            <person name="Wang H."/>
        </authorList>
    </citation>
    <scope>NUCLEOTIDE SEQUENCE</scope>
    <source>
        <strain evidence="9">PS10</strain>
    </source>
</reference>
<dbReference type="GO" id="GO:0004601">
    <property type="term" value="F:peroxidase activity"/>
    <property type="evidence" value="ECO:0007669"/>
    <property type="project" value="UniProtKB-KW"/>
</dbReference>
<dbReference type="Pfam" id="PF04261">
    <property type="entry name" value="Dyp_perox_N"/>
    <property type="match status" value="1"/>
</dbReference>
<dbReference type="RefSeq" id="WP_284937989.1">
    <property type="nucleotide sequence ID" value="NZ_JANURM010000010.1"/>
</dbReference>
<evidence type="ECO:0000313" key="10">
    <source>
        <dbReference type="Proteomes" id="UP001173801"/>
    </source>
</evidence>
<evidence type="ECO:0000259" key="7">
    <source>
        <dbReference type="Pfam" id="PF04261"/>
    </source>
</evidence>
<keyword evidence="5" id="KW-0408">Iron</keyword>
<reference evidence="9" key="2">
    <citation type="journal article" date="2023" name="Microorganisms">
        <title>Isolation and Genomic Characteristics of Cat-Borne Campylobacter felis sp. nov. and Sheep-Borne Campylobacter ovis sp. nov.</title>
        <authorList>
            <person name="Wang H."/>
            <person name="Li Y."/>
            <person name="Gu Y."/>
            <person name="Zhou G."/>
            <person name="Chen X."/>
            <person name="Zhang X."/>
            <person name="Shao Z."/>
            <person name="Zhang J."/>
            <person name="Zhang M."/>
        </authorList>
    </citation>
    <scope>NUCLEOTIDE SEQUENCE</scope>
    <source>
        <strain evidence="9">PS10</strain>
    </source>
</reference>
<evidence type="ECO:0000256" key="1">
    <source>
        <dbReference type="ARBA" id="ARBA00001970"/>
    </source>
</evidence>
<evidence type="ECO:0000256" key="3">
    <source>
        <dbReference type="ARBA" id="ARBA00022723"/>
    </source>
</evidence>
<comment type="similarity">
    <text evidence="6">Belongs to the DyP-type peroxidase family.</text>
</comment>
<dbReference type="InterPro" id="IPR011008">
    <property type="entry name" value="Dimeric_a/b-barrel"/>
</dbReference>
<proteinExistence type="inferred from homology"/>
<evidence type="ECO:0000256" key="6">
    <source>
        <dbReference type="ARBA" id="ARBA00025737"/>
    </source>
</evidence>
<gene>
    <name evidence="9" type="ORF">NYG85_08135</name>
</gene>
<dbReference type="InterPro" id="IPR006314">
    <property type="entry name" value="Dyp_peroxidase"/>
</dbReference>
<feature type="domain" description="Dyp-type peroxidase C-terminal" evidence="8">
    <location>
        <begin position="143"/>
        <end position="300"/>
    </location>
</feature>
<dbReference type="SUPFAM" id="SSF54909">
    <property type="entry name" value="Dimeric alpha+beta barrel"/>
    <property type="match status" value="1"/>
</dbReference>
<comment type="caution">
    <text evidence="9">The sequence shown here is derived from an EMBL/GenBank/DDBJ whole genome shotgun (WGS) entry which is preliminary data.</text>
</comment>
<organism evidence="9 10">
    <name type="scientific">Campylobacter gastrosuis</name>
    <dbReference type="NCBI Taxonomy" id="2974576"/>
    <lineage>
        <taxon>Bacteria</taxon>
        <taxon>Pseudomonadati</taxon>
        <taxon>Campylobacterota</taxon>
        <taxon>Epsilonproteobacteria</taxon>
        <taxon>Campylobacterales</taxon>
        <taxon>Campylobacteraceae</taxon>
        <taxon>Campylobacter</taxon>
    </lineage>
</organism>
<evidence type="ECO:0000256" key="4">
    <source>
        <dbReference type="ARBA" id="ARBA00023002"/>
    </source>
</evidence>
<dbReference type="InterPro" id="IPR048328">
    <property type="entry name" value="Dyp_perox_C"/>
</dbReference>
<evidence type="ECO:0000256" key="2">
    <source>
        <dbReference type="ARBA" id="ARBA00022559"/>
    </source>
</evidence>